<dbReference type="Pfam" id="PF13377">
    <property type="entry name" value="Peripla_BP_3"/>
    <property type="match status" value="1"/>
</dbReference>
<evidence type="ECO:0000313" key="5">
    <source>
        <dbReference type="EMBL" id="KLU25896.1"/>
    </source>
</evidence>
<gene>
    <name evidence="5" type="ORF">EOS_12360</name>
</gene>
<dbReference type="GO" id="GO:0000976">
    <property type="term" value="F:transcription cis-regulatory region binding"/>
    <property type="evidence" value="ECO:0007669"/>
    <property type="project" value="TreeGrafter"/>
</dbReference>
<comment type="caution">
    <text evidence="5">The sequence shown here is derived from an EMBL/GenBank/DDBJ whole genome shotgun (WGS) entry which is preliminary data.</text>
</comment>
<dbReference type="OrthoDB" id="8770688at2"/>
<evidence type="ECO:0000256" key="3">
    <source>
        <dbReference type="ARBA" id="ARBA00023163"/>
    </source>
</evidence>
<proteinExistence type="predicted"/>
<accession>A0A0J1CZU5</accession>
<dbReference type="GO" id="GO:0003700">
    <property type="term" value="F:DNA-binding transcription factor activity"/>
    <property type="evidence" value="ECO:0007669"/>
    <property type="project" value="TreeGrafter"/>
</dbReference>
<evidence type="ECO:0000256" key="1">
    <source>
        <dbReference type="ARBA" id="ARBA00023015"/>
    </source>
</evidence>
<protein>
    <submittedName>
        <fullName evidence="5">GntR family transcriptional regulator</fullName>
    </submittedName>
</protein>
<dbReference type="InterPro" id="IPR010982">
    <property type="entry name" value="Lambda_DNA-bd_dom_sf"/>
</dbReference>
<dbReference type="Gene3D" id="1.10.260.40">
    <property type="entry name" value="lambda repressor-like DNA-binding domains"/>
    <property type="match status" value="1"/>
</dbReference>
<name>A0A0J1CZU5_9BURK</name>
<dbReference type="PROSITE" id="PS50932">
    <property type="entry name" value="HTH_LACI_2"/>
    <property type="match status" value="1"/>
</dbReference>
<dbReference type="CDD" id="cd01392">
    <property type="entry name" value="HTH_LacI"/>
    <property type="match status" value="1"/>
</dbReference>
<evidence type="ECO:0000313" key="6">
    <source>
        <dbReference type="Proteomes" id="UP000035963"/>
    </source>
</evidence>
<dbReference type="SUPFAM" id="SSF47413">
    <property type="entry name" value="lambda repressor-like DNA-binding domains"/>
    <property type="match status" value="1"/>
</dbReference>
<dbReference type="Pfam" id="PF00356">
    <property type="entry name" value="LacI"/>
    <property type="match status" value="1"/>
</dbReference>
<dbReference type="PANTHER" id="PTHR30146">
    <property type="entry name" value="LACI-RELATED TRANSCRIPTIONAL REPRESSOR"/>
    <property type="match status" value="1"/>
</dbReference>
<dbReference type="InterPro" id="IPR046335">
    <property type="entry name" value="LacI/GalR-like_sensor"/>
</dbReference>
<dbReference type="RefSeq" id="WP_047846940.1">
    <property type="nucleotide sequence ID" value="NZ_AEJF01000083.1"/>
</dbReference>
<keyword evidence="2" id="KW-0238">DNA-binding</keyword>
<dbReference type="AlphaFoldDB" id="A0A0J1CZU5"/>
<reference evidence="5 6" key="1">
    <citation type="journal article" date="2015" name="Genome Announc.">
        <title>Draft Genome Sequence of Burkholderia sp. Strain PML1(12), an Ectomycorrhizosphere-Inhabiting Bacterium with Effective Mineral-Weathering Ability.</title>
        <authorList>
            <person name="Uroz S."/>
            <person name="Oger P."/>
        </authorList>
    </citation>
    <scope>NUCLEOTIDE SEQUENCE [LARGE SCALE GENOMIC DNA]</scope>
    <source>
        <strain evidence="6">PML1(12)</strain>
    </source>
</reference>
<dbReference type="Gene3D" id="3.40.50.2300">
    <property type="match status" value="2"/>
</dbReference>
<sequence length="347" mass="37131">MEETDERKQGDVVDGPAESVTLIDVARVAGVAPMTVSRALHRPELVRSATQKRVLDAVRATGYVPNMLAGGLASSKSSLVAVLLPTIASSVFADTVQALMDGLTAARYQTLLGLTGYSAQREEELVEAILGRRPDGVVLAGTDHTDVTVERLTRAKIPVVEIWDLTDTPIDIVIGFSHEKLGEELARHLVKKGYRRFGVLTVDDPRALRRANSFIHELQRHDIDNVSFEIRLAPATVQVGREGASAVLEGSALEIIVCSSDTLAQGVLAEAASRGLQVPQDLAVMGFGDLSMAAHVYPALSTVRVDGGAIGARTAQALLERFASGDRAKDYLVRVDTGFTIVDRDSA</sequence>
<dbReference type="SMART" id="SM00354">
    <property type="entry name" value="HTH_LACI"/>
    <property type="match status" value="1"/>
</dbReference>
<keyword evidence="1" id="KW-0805">Transcription regulation</keyword>
<feature type="domain" description="HTH lacI-type" evidence="4">
    <location>
        <begin position="20"/>
        <end position="74"/>
    </location>
</feature>
<dbReference type="InterPro" id="IPR000843">
    <property type="entry name" value="HTH_LacI"/>
</dbReference>
<evidence type="ECO:0000256" key="2">
    <source>
        <dbReference type="ARBA" id="ARBA00023125"/>
    </source>
</evidence>
<keyword evidence="6" id="KW-1185">Reference proteome</keyword>
<dbReference type="EMBL" id="AEJF01000083">
    <property type="protein sequence ID" value="KLU25896.1"/>
    <property type="molecule type" value="Genomic_DNA"/>
</dbReference>
<evidence type="ECO:0000259" key="4">
    <source>
        <dbReference type="PROSITE" id="PS50932"/>
    </source>
</evidence>
<dbReference type="Proteomes" id="UP000035963">
    <property type="component" value="Unassembled WGS sequence"/>
</dbReference>
<dbReference type="CDD" id="cd01575">
    <property type="entry name" value="PBP1_GntR"/>
    <property type="match status" value="1"/>
</dbReference>
<organism evidence="5 6">
    <name type="scientific">Caballeronia mineralivorans PML1(12)</name>
    <dbReference type="NCBI Taxonomy" id="908627"/>
    <lineage>
        <taxon>Bacteria</taxon>
        <taxon>Pseudomonadati</taxon>
        <taxon>Pseudomonadota</taxon>
        <taxon>Betaproteobacteria</taxon>
        <taxon>Burkholderiales</taxon>
        <taxon>Burkholderiaceae</taxon>
        <taxon>Caballeronia</taxon>
    </lineage>
</organism>
<keyword evidence="3" id="KW-0804">Transcription</keyword>
<dbReference type="InterPro" id="IPR028082">
    <property type="entry name" value="Peripla_BP_I"/>
</dbReference>
<dbReference type="PATRIC" id="fig|908627.4.peg.2745"/>
<dbReference type="SUPFAM" id="SSF53822">
    <property type="entry name" value="Periplasmic binding protein-like I"/>
    <property type="match status" value="1"/>
</dbReference>
<dbReference type="PANTHER" id="PTHR30146:SF33">
    <property type="entry name" value="TRANSCRIPTIONAL REGULATOR"/>
    <property type="match status" value="1"/>
</dbReference>